<dbReference type="InterPro" id="IPR011990">
    <property type="entry name" value="TPR-like_helical_dom_sf"/>
</dbReference>
<dbReference type="InterPro" id="IPR016032">
    <property type="entry name" value="Sig_transdc_resp-reg_C-effctor"/>
</dbReference>
<dbReference type="PROSITE" id="PS00622">
    <property type="entry name" value="HTH_LUXR_1"/>
    <property type="match status" value="1"/>
</dbReference>
<organism evidence="3 4">
    <name type="scientific">Agromyces humatus</name>
    <dbReference type="NCBI Taxonomy" id="279573"/>
    <lineage>
        <taxon>Bacteria</taxon>
        <taxon>Bacillati</taxon>
        <taxon>Actinomycetota</taxon>
        <taxon>Actinomycetes</taxon>
        <taxon>Micrococcales</taxon>
        <taxon>Microbacteriaceae</taxon>
        <taxon>Agromyces</taxon>
    </lineage>
</organism>
<reference evidence="4" key="1">
    <citation type="journal article" date="2019" name="Int. J. Syst. Evol. Microbiol.">
        <title>The Global Catalogue of Microorganisms (GCM) 10K type strain sequencing project: providing services to taxonomists for standard genome sequencing and annotation.</title>
        <authorList>
            <consortium name="The Broad Institute Genomics Platform"/>
            <consortium name="The Broad Institute Genome Sequencing Center for Infectious Disease"/>
            <person name="Wu L."/>
            <person name="Ma J."/>
        </authorList>
    </citation>
    <scope>NUCLEOTIDE SEQUENCE [LARGE SCALE GENOMIC DNA]</scope>
    <source>
        <strain evidence="4">JCM 14319</strain>
    </source>
</reference>
<name>A0ABP4WM87_9MICO</name>
<protein>
    <submittedName>
        <fullName evidence="3">LuxR C-terminal-related transcriptional regulator</fullName>
    </submittedName>
</protein>
<dbReference type="SMART" id="SM00421">
    <property type="entry name" value="HTH_LUXR"/>
    <property type="match status" value="1"/>
</dbReference>
<dbReference type="Proteomes" id="UP001500506">
    <property type="component" value="Unassembled WGS sequence"/>
</dbReference>
<evidence type="ECO:0000259" key="2">
    <source>
        <dbReference type="PROSITE" id="PS50043"/>
    </source>
</evidence>
<dbReference type="SUPFAM" id="SSF46894">
    <property type="entry name" value="C-terminal effector domain of the bipartite response regulators"/>
    <property type="match status" value="1"/>
</dbReference>
<evidence type="ECO:0000313" key="3">
    <source>
        <dbReference type="EMBL" id="GAA1758030.1"/>
    </source>
</evidence>
<evidence type="ECO:0000313" key="4">
    <source>
        <dbReference type="Proteomes" id="UP001500506"/>
    </source>
</evidence>
<keyword evidence="4" id="KW-1185">Reference proteome</keyword>
<dbReference type="PRINTS" id="PR00038">
    <property type="entry name" value="HTHLUXR"/>
</dbReference>
<keyword evidence="1" id="KW-0238">DNA-binding</keyword>
<feature type="domain" description="HTH luxR-type" evidence="2">
    <location>
        <begin position="487"/>
        <end position="552"/>
    </location>
</feature>
<dbReference type="PANTHER" id="PTHR43214">
    <property type="entry name" value="TWO-COMPONENT RESPONSE REGULATOR"/>
    <property type="match status" value="1"/>
</dbReference>
<dbReference type="EMBL" id="BAAANH010000003">
    <property type="protein sequence ID" value="GAA1758030.1"/>
    <property type="molecule type" value="Genomic_DNA"/>
</dbReference>
<gene>
    <name evidence="3" type="ORF">GCM10009747_15930</name>
</gene>
<dbReference type="PROSITE" id="PS50043">
    <property type="entry name" value="HTH_LUXR_2"/>
    <property type="match status" value="1"/>
</dbReference>
<dbReference type="RefSeq" id="WP_308188476.1">
    <property type="nucleotide sequence ID" value="NZ_BAAANH010000003.1"/>
</dbReference>
<dbReference type="SUPFAM" id="SSF48452">
    <property type="entry name" value="TPR-like"/>
    <property type="match status" value="2"/>
</dbReference>
<dbReference type="InterPro" id="IPR000792">
    <property type="entry name" value="Tscrpt_reg_LuxR_C"/>
</dbReference>
<dbReference type="Gene3D" id="1.25.40.10">
    <property type="entry name" value="Tetratricopeptide repeat domain"/>
    <property type="match status" value="2"/>
</dbReference>
<dbReference type="InterPro" id="IPR036388">
    <property type="entry name" value="WH-like_DNA-bd_sf"/>
</dbReference>
<proteinExistence type="predicted"/>
<sequence>MTVEPRSGSQQGGIESARRAYQRRDWRAAVDGLEQARAGGDLSADDLYALANAAWWLGEVDRSIDAGEAAYRRFLEADRTPMAAMAAMWVAMNLLLRGDDTIGSGWMRRAVRLVETHPDTVEHHYLRYVAAVENRIDTAGGLADAEFEDLLAAAHDLHVQGRRFDDVSLVAAGTVAEGRILLKRGRVDDAMGLLDEAMLSVLDDDMMPEWAGNVYCHLMTAWHEIGELDRAKGWTEATESWLETIPAAALFRGICRVHRSQVLQALGSWDQAAAAAQQVCAELGTIAPETAAEGHYQLGDLARLRGDHRSARSAYLEAHEAGKDPQPGLALLRLAEGRGDLALTGIRAALVAAAEDPLACVPLQAAHVRIALAADEPAEADEACAFLETMAAAYGTPGFVNEARTARGRVELGRDRFEAALPSLREACNGWRTVGAVYDAAAARMLLAEAYRGLDDDDAASIELAAAAAEFDRLGIPAAARPGWRPPGPPPGGLTAREVEVLALVATGRSNREVARALTLSEKTVARHLSNIYAKIGADSRTEAAAYAFRHRIAAASDR</sequence>
<dbReference type="Gene3D" id="1.10.10.10">
    <property type="entry name" value="Winged helix-like DNA-binding domain superfamily/Winged helix DNA-binding domain"/>
    <property type="match status" value="1"/>
</dbReference>
<dbReference type="PANTHER" id="PTHR43214:SF43">
    <property type="entry name" value="TWO-COMPONENT RESPONSE REGULATOR"/>
    <property type="match status" value="1"/>
</dbReference>
<evidence type="ECO:0000256" key="1">
    <source>
        <dbReference type="ARBA" id="ARBA00023125"/>
    </source>
</evidence>
<dbReference type="InterPro" id="IPR039420">
    <property type="entry name" value="WalR-like"/>
</dbReference>
<dbReference type="Pfam" id="PF00196">
    <property type="entry name" value="GerE"/>
    <property type="match status" value="1"/>
</dbReference>
<dbReference type="CDD" id="cd06170">
    <property type="entry name" value="LuxR_C_like"/>
    <property type="match status" value="1"/>
</dbReference>
<comment type="caution">
    <text evidence="3">The sequence shown here is derived from an EMBL/GenBank/DDBJ whole genome shotgun (WGS) entry which is preliminary data.</text>
</comment>
<accession>A0ABP4WM87</accession>